<feature type="domain" description="Fibronectin type-III" evidence="4">
    <location>
        <begin position="322"/>
        <end position="410"/>
    </location>
</feature>
<dbReference type="Proteomes" id="UP000600139">
    <property type="component" value="Unassembled WGS sequence"/>
</dbReference>
<dbReference type="Gene3D" id="2.60.40.1080">
    <property type="match status" value="1"/>
</dbReference>
<dbReference type="InterPro" id="IPR029000">
    <property type="entry name" value="Cyclophilin-like_dom_sf"/>
</dbReference>
<dbReference type="PRINTS" id="PR00153">
    <property type="entry name" value="CSAPPISMRASE"/>
</dbReference>
<feature type="domain" description="Fibronectin type-III" evidence="4">
    <location>
        <begin position="31"/>
        <end position="126"/>
    </location>
</feature>
<dbReference type="InterPro" id="IPR015919">
    <property type="entry name" value="Cadherin-like_sf"/>
</dbReference>
<dbReference type="InterPro" id="IPR013783">
    <property type="entry name" value="Ig-like_fold"/>
</dbReference>
<dbReference type="SUPFAM" id="SSF50891">
    <property type="entry name" value="Cyclophilin-like"/>
    <property type="match status" value="1"/>
</dbReference>
<comment type="caution">
    <text evidence="5">The sequence shown here is derived from an EMBL/GenBank/DDBJ whole genome shotgun (WGS) entry which is preliminary data.</text>
</comment>
<organism evidence="5 6">
    <name type="scientific">Luteolibacter yonseiensis</name>
    <dbReference type="NCBI Taxonomy" id="1144680"/>
    <lineage>
        <taxon>Bacteria</taxon>
        <taxon>Pseudomonadati</taxon>
        <taxon>Verrucomicrobiota</taxon>
        <taxon>Verrucomicrobiia</taxon>
        <taxon>Verrucomicrobiales</taxon>
        <taxon>Verrucomicrobiaceae</taxon>
        <taxon>Luteolibacter</taxon>
    </lineage>
</organism>
<dbReference type="EMBL" id="JAENIK010000012">
    <property type="protein sequence ID" value="MBK1817306.1"/>
    <property type="molecule type" value="Genomic_DNA"/>
</dbReference>
<accession>A0A934R6V3</accession>
<dbReference type="GO" id="GO:0003755">
    <property type="term" value="F:peptidyl-prolyl cis-trans isomerase activity"/>
    <property type="evidence" value="ECO:0007669"/>
    <property type="project" value="InterPro"/>
</dbReference>
<dbReference type="RefSeq" id="WP_200352251.1">
    <property type="nucleotide sequence ID" value="NZ_BAABHZ010000001.1"/>
</dbReference>
<sequence>MSRRSLSLLSVLTVCGSSFGMAATEVPAPAAPTDLKVKALGINSFQLTWKDNSTNELGWEILAAVGKTTPKRYRMYVKPNATSLVLVTNELAGKTLSFQIRAYNGATALEKFSKPTAIVSATALKSKTTGAPTNLVVKSIEDGSVHLGWKDNSTAEAGYVIEYKETSAKKWTAMSADPGIQFNVPVPKLEPTKKYSFRVRGAVGNPLKYTAYTNQVSATTVAFQAPTGLVVQPVAEGEFSFKWKDNTTAEAGYELQYKGPDDTKFTPLDPYSSDTTSIPSVPGATPNGTYQFQLRAFRFVGSTKTYTGFTPVVSAKANPLIAPTDLVSSLPTDTSVTLTWKSASKVATGYQIQYREVGATDFKSVSTGKVLTYKVDKLVSGKTYEFKVRSNVGEEYSTFTGTAQGLTKHGFISELNPPILTGNQFLYSIQTSFPTGITNMTVTGLPAGLVYNSTSRTISGKLTTAGTYTVTLKVTFSDGTVSTRSLVLTSVGTKPIILPPHITVVSVPLTKPQTVPLTGRFADLDTHEAVRVTTTKGVFDVILYPDSTPKTVENFFKYVDAKSYENSFIHRSPANFVVQGGGYTHTTADGFKSIPTFGTVVNEPGLSNVRGTIAMAKVGGQPNSATSQFFVNVVDSLGLDSDNGGFTVFGRVPSSGMTVVDNINDLPTADYNITVGANVVPLTDLPVDAPTAPAVLDPAQLVKITSVVDAPILTYSVLPQDSSIATAVLDGTNVVITAVSKGSTTIQVTATDLDGLSVSQYIPVTVP</sequence>
<dbReference type="AlphaFoldDB" id="A0A934R6V3"/>
<dbReference type="PROSITE" id="PS50853">
    <property type="entry name" value="FN3"/>
    <property type="match status" value="4"/>
</dbReference>
<evidence type="ECO:0000256" key="1">
    <source>
        <dbReference type="ARBA" id="ARBA00022737"/>
    </source>
</evidence>
<dbReference type="PANTHER" id="PTHR46708:SF2">
    <property type="entry name" value="FIBRONECTIN TYPE-III DOMAIN-CONTAINING PROTEIN"/>
    <property type="match status" value="1"/>
</dbReference>
<dbReference type="Gene3D" id="2.40.100.10">
    <property type="entry name" value="Cyclophilin-like"/>
    <property type="match status" value="1"/>
</dbReference>
<evidence type="ECO:0000259" key="4">
    <source>
        <dbReference type="PROSITE" id="PS50853"/>
    </source>
</evidence>
<keyword evidence="6" id="KW-1185">Reference proteome</keyword>
<evidence type="ECO:0000313" key="5">
    <source>
        <dbReference type="EMBL" id="MBK1817306.1"/>
    </source>
</evidence>
<dbReference type="SUPFAM" id="SSF49265">
    <property type="entry name" value="Fibronectin type III"/>
    <property type="match status" value="3"/>
</dbReference>
<keyword evidence="5" id="KW-0413">Isomerase</keyword>
<dbReference type="InterPro" id="IPR003961">
    <property type="entry name" value="FN3_dom"/>
</dbReference>
<feature type="domain" description="Fibronectin type-III" evidence="4">
    <location>
        <begin position="225"/>
        <end position="320"/>
    </location>
</feature>
<gene>
    <name evidence="5" type="ORF">JIN84_16925</name>
</gene>
<dbReference type="Pfam" id="PF05345">
    <property type="entry name" value="He_PIG"/>
    <property type="match status" value="1"/>
</dbReference>
<evidence type="ECO:0000256" key="2">
    <source>
        <dbReference type="SAM" id="SignalP"/>
    </source>
</evidence>
<evidence type="ECO:0000313" key="6">
    <source>
        <dbReference type="Proteomes" id="UP000600139"/>
    </source>
</evidence>
<evidence type="ECO:0000259" key="3">
    <source>
        <dbReference type="PROSITE" id="PS50072"/>
    </source>
</evidence>
<dbReference type="Pfam" id="PF00041">
    <property type="entry name" value="fn3"/>
    <property type="match status" value="2"/>
</dbReference>
<keyword evidence="1" id="KW-0677">Repeat</keyword>
<dbReference type="SUPFAM" id="SSF49313">
    <property type="entry name" value="Cadherin-like"/>
    <property type="match status" value="1"/>
</dbReference>
<dbReference type="InterPro" id="IPR050991">
    <property type="entry name" value="ECM_Regulatory_Proteins"/>
</dbReference>
<feature type="signal peptide" evidence="2">
    <location>
        <begin position="1"/>
        <end position="22"/>
    </location>
</feature>
<dbReference type="InterPro" id="IPR036116">
    <property type="entry name" value="FN3_sf"/>
</dbReference>
<dbReference type="PROSITE" id="PS50072">
    <property type="entry name" value="CSA_PPIASE_2"/>
    <property type="match status" value="1"/>
</dbReference>
<proteinExistence type="predicted"/>
<reference evidence="5" key="1">
    <citation type="submission" date="2021-01" db="EMBL/GenBank/DDBJ databases">
        <title>Modified the classification status of verrucomicrobia.</title>
        <authorList>
            <person name="Feng X."/>
        </authorList>
    </citation>
    <scope>NUCLEOTIDE SEQUENCE</scope>
    <source>
        <strain evidence="5">JCM 18052</strain>
    </source>
</reference>
<dbReference type="CDD" id="cd00063">
    <property type="entry name" value="FN3"/>
    <property type="match status" value="3"/>
</dbReference>
<feature type="chain" id="PRO_5037228437" evidence="2">
    <location>
        <begin position="23"/>
        <end position="767"/>
    </location>
</feature>
<dbReference type="InterPro" id="IPR002130">
    <property type="entry name" value="Cyclophilin-type_PPIase_dom"/>
</dbReference>
<dbReference type="GO" id="GO:0005509">
    <property type="term" value="F:calcium ion binding"/>
    <property type="evidence" value="ECO:0007669"/>
    <property type="project" value="InterPro"/>
</dbReference>
<dbReference type="GO" id="GO:0016020">
    <property type="term" value="C:membrane"/>
    <property type="evidence" value="ECO:0007669"/>
    <property type="project" value="InterPro"/>
</dbReference>
<name>A0A934R6V3_9BACT</name>
<feature type="domain" description="Fibronectin type-III" evidence="4">
    <location>
        <begin position="131"/>
        <end position="223"/>
    </location>
</feature>
<dbReference type="SMART" id="SM00060">
    <property type="entry name" value="FN3"/>
    <property type="match status" value="4"/>
</dbReference>
<keyword evidence="2" id="KW-0732">Signal</keyword>
<dbReference type="PANTHER" id="PTHR46708">
    <property type="entry name" value="TENASCIN"/>
    <property type="match status" value="1"/>
</dbReference>
<dbReference type="Gene3D" id="2.60.40.10">
    <property type="entry name" value="Immunoglobulins"/>
    <property type="match status" value="5"/>
</dbReference>
<feature type="domain" description="PPIase cyclophilin-type" evidence="3">
    <location>
        <begin position="537"/>
        <end position="701"/>
    </location>
</feature>
<dbReference type="Pfam" id="PF00160">
    <property type="entry name" value="Pro_isomerase"/>
    <property type="match status" value="1"/>
</dbReference>
<protein>
    <submittedName>
        <fullName evidence="5">Peptidylprolyl isomerase</fullName>
    </submittedName>
</protein>